<dbReference type="PANTHER" id="PTHR11571">
    <property type="entry name" value="GLUTATHIONE S-TRANSFERASE"/>
    <property type="match status" value="1"/>
</dbReference>
<protein>
    <recommendedName>
        <fullName evidence="4">Glutathione S-transferase</fullName>
    </recommendedName>
</protein>
<proteinExistence type="predicted"/>
<sequence>MTDLSHPSNIRLVYFDIPAKAEPVRLAFHVGGVKFTDERVNGAQWQGMKVEYGQYAQIPLLEVDGRRIYQTVNLILYAALITGLNATNLEDELRLREIILACDDIPNTFSGTFSISNAEERIVARTVLFKPGGRTYCQMKRIEELVGDREYLIGDKLTVADLTVFTNCCMLRCGHFEGFPRDCLDGYPKLKTFVERISSHPKVLEYYSTHTSAWAAGFRPQFS</sequence>
<organism evidence="3">
    <name type="scientific">Spumella elongata</name>
    <dbReference type="NCBI Taxonomy" id="89044"/>
    <lineage>
        <taxon>Eukaryota</taxon>
        <taxon>Sar</taxon>
        <taxon>Stramenopiles</taxon>
        <taxon>Ochrophyta</taxon>
        <taxon>Chrysophyceae</taxon>
        <taxon>Chromulinales</taxon>
        <taxon>Chromulinaceae</taxon>
        <taxon>Spumella</taxon>
    </lineage>
</organism>
<dbReference type="EMBL" id="HBIC01032345">
    <property type="protein sequence ID" value="CAE0287577.1"/>
    <property type="molecule type" value="Transcribed_RNA"/>
</dbReference>
<dbReference type="CDD" id="cd03039">
    <property type="entry name" value="GST_N_Sigma_like"/>
    <property type="match status" value="1"/>
</dbReference>
<dbReference type="CDD" id="cd03192">
    <property type="entry name" value="GST_C_Sigma_like"/>
    <property type="match status" value="1"/>
</dbReference>
<accession>A0A7S3H7U5</accession>
<dbReference type="PROSITE" id="PS50405">
    <property type="entry name" value="GST_CTER"/>
    <property type="match status" value="1"/>
</dbReference>
<dbReference type="PROSITE" id="PS50404">
    <property type="entry name" value="GST_NTER"/>
    <property type="match status" value="1"/>
</dbReference>
<dbReference type="SUPFAM" id="SSF52833">
    <property type="entry name" value="Thioredoxin-like"/>
    <property type="match status" value="1"/>
</dbReference>
<dbReference type="InterPro" id="IPR004046">
    <property type="entry name" value="GST_C"/>
</dbReference>
<dbReference type="InterPro" id="IPR050213">
    <property type="entry name" value="GST_superfamily"/>
</dbReference>
<dbReference type="SUPFAM" id="SSF47616">
    <property type="entry name" value="GST C-terminal domain-like"/>
    <property type="match status" value="1"/>
</dbReference>
<reference evidence="3" key="1">
    <citation type="submission" date="2021-01" db="EMBL/GenBank/DDBJ databases">
        <authorList>
            <person name="Corre E."/>
            <person name="Pelletier E."/>
            <person name="Niang G."/>
            <person name="Scheremetjew M."/>
            <person name="Finn R."/>
            <person name="Kale V."/>
            <person name="Holt S."/>
            <person name="Cochrane G."/>
            <person name="Meng A."/>
            <person name="Brown T."/>
            <person name="Cohen L."/>
        </authorList>
    </citation>
    <scope>NUCLEOTIDE SEQUENCE</scope>
    <source>
        <strain evidence="3">CCAP 955/1</strain>
    </source>
</reference>
<dbReference type="GO" id="GO:0004364">
    <property type="term" value="F:glutathione transferase activity"/>
    <property type="evidence" value="ECO:0007669"/>
    <property type="project" value="TreeGrafter"/>
</dbReference>
<dbReference type="Pfam" id="PF14497">
    <property type="entry name" value="GST_C_3"/>
    <property type="match status" value="1"/>
</dbReference>
<evidence type="ECO:0000259" key="1">
    <source>
        <dbReference type="PROSITE" id="PS50404"/>
    </source>
</evidence>
<dbReference type="InterPro" id="IPR036282">
    <property type="entry name" value="Glutathione-S-Trfase_C_sf"/>
</dbReference>
<dbReference type="AlphaFoldDB" id="A0A7S3H7U5"/>
<evidence type="ECO:0000259" key="2">
    <source>
        <dbReference type="PROSITE" id="PS50405"/>
    </source>
</evidence>
<dbReference type="InterPro" id="IPR004045">
    <property type="entry name" value="Glutathione_S-Trfase_N"/>
</dbReference>
<feature type="domain" description="GST N-terminal" evidence="1">
    <location>
        <begin position="8"/>
        <end position="86"/>
    </location>
</feature>
<dbReference type="InterPro" id="IPR036249">
    <property type="entry name" value="Thioredoxin-like_sf"/>
</dbReference>
<gene>
    <name evidence="3" type="ORF">SELO1098_LOCUS16420</name>
</gene>
<feature type="domain" description="GST C-terminal" evidence="2">
    <location>
        <begin position="88"/>
        <end position="223"/>
    </location>
</feature>
<evidence type="ECO:0008006" key="4">
    <source>
        <dbReference type="Google" id="ProtNLM"/>
    </source>
</evidence>
<evidence type="ECO:0000313" key="3">
    <source>
        <dbReference type="EMBL" id="CAE0287577.1"/>
    </source>
</evidence>
<dbReference type="InterPro" id="IPR010987">
    <property type="entry name" value="Glutathione-S-Trfase_C-like"/>
</dbReference>
<dbReference type="GO" id="GO:0006749">
    <property type="term" value="P:glutathione metabolic process"/>
    <property type="evidence" value="ECO:0007669"/>
    <property type="project" value="TreeGrafter"/>
</dbReference>
<dbReference type="Gene3D" id="1.20.1050.10">
    <property type="match status" value="1"/>
</dbReference>
<dbReference type="PANTHER" id="PTHR11571:SF252">
    <property type="entry name" value="GLUTATHIONE S-TRANSFERASE"/>
    <property type="match status" value="1"/>
</dbReference>
<name>A0A7S3H7U5_9STRA</name>
<dbReference type="Gene3D" id="3.40.30.10">
    <property type="entry name" value="Glutaredoxin"/>
    <property type="match status" value="1"/>
</dbReference>